<evidence type="ECO:0000259" key="2">
    <source>
        <dbReference type="Pfam" id="PF02777"/>
    </source>
</evidence>
<feature type="domain" description="Manganese/iron superoxide dismutase C-terminal" evidence="2">
    <location>
        <begin position="146"/>
        <end position="203"/>
    </location>
</feature>
<evidence type="ECO:0000313" key="3">
    <source>
        <dbReference type="EMBL" id="KAK7205161.1"/>
    </source>
</evidence>
<dbReference type="RefSeq" id="XP_064768194.1">
    <property type="nucleotide sequence ID" value="XM_064914145.1"/>
</dbReference>
<comment type="function">
    <text evidence="1">Component of the mitochondrial ribosome (mitoribosome), a dedicated translation machinery responsible for the synthesis of mitochondrial genome-encoded proteins, including at least some of the essential transmembrane subunits of the mitochondrial respiratory chain. The mitoribosomes are attached to the mitochondrial inner membrane and translation products are cotranslationally integrated into the membrane.</text>
</comment>
<accession>A0ABR1F5P5</accession>
<dbReference type="Proteomes" id="UP001498771">
    <property type="component" value="Unassembled WGS sequence"/>
</dbReference>
<dbReference type="SUPFAM" id="SSF54719">
    <property type="entry name" value="Fe,Mn superoxide dismutase (SOD), C-terminal domain"/>
    <property type="match status" value="1"/>
</dbReference>
<sequence length="298" mass="33448">MSAARSSFFSTLRSGVASTGTRPQVSCRPLASNISSLRQAAAAIHTKPVLLDEGKFRQNGIEPLYSAKGFDLAWTKYQEYLCNELTKATAGTKYDGISPFDTLLATARYPEETVLFNWSSLAHNNHFFFHTLKGPSSKDSTGPLPALSRAIDLHFTGVEELKDHMSGIARSMCGNGFVWLVEGPNKQLFVTATYNSGTPYDDAHGMNVDMNGPVSEATRNSVRENEAMLRQRAKRRPDWPLPLLCINVWEHAYLTDYGFEGKEEYFENWWKSIDWHKVEERFSSVSVFNEAKEGRASL</sequence>
<name>A0ABR1F5P5_9ASCO</name>
<dbReference type="PANTHER" id="PTHR43595:SF2">
    <property type="entry name" value="SMALL RIBOSOMAL SUBUNIT PROTEIN MS42"/>
    <property type="match status" value="1"/>
</dbReference>
<keyword evidence="4" id="KW-1185">Reference proteome</keyword>
<evidence type="ECO:0000256" key="1">
    <source>
        <dbReference type="ARBA" id="ARBA00037226"/>
    </source>
</evidence>
<comment type="caution">
    <text evidence="3">The sequence shown here is derived from an EMBL/GenBank/DDBJ whole genome shotgun (WGS) entry which is preliminary data.</text>
</comment>
<dbReference type="InterPro" id="IPR036314">
    <property type="entry name" value="SOD_C_sf"/>
</dbReference>
<dbReference type="EMBL" id="JBBJBU010000006">
    <property type="protein sequence ID" value="KAK7205161.1"/>
    <property type="molecule type" value="Genomic_DNA"/>
</dbReference>
<dbReference type="SUPFAM" id="SSF46609">
    <property type="entry name" value="Fe,Mn superoxide dismutase (SOD), N-terminal domain"/>
    <property type="match status" value="1"/>
</dbReference>
<organism evidence="3 4">
    <name type="scientific">Myxozyma melibiosi</name>
    <dbReference type="NCBI Taxonomy" id="54550"/>
    <lineage>
        <taxon>Eukaryota</taxon>
        <taxon>Fungi</taxon>
        <taxon>Dikarya</taxon>
        <taxon>Ascomycota</taxon>
        <taxon>Saccharomycotina</taxon>
        <taxon>Lipomycetes</taxon>
        <taxon>Lipomycetales</taxon>
        <taxon>Lipomycetaceae</taxon>
        <taxon>Myxozyma</taxon>
    </lineage>
</organism>
<dbReference type="InterPro" id="IPR019832">
    <property type="entry name" value="Mn/Fe_SOD_C"/>
</dbReference>
<dbReference type="Gene3D" id="3.55.40.20">
    <property type="entry name" value="Iron/manganese superoxide dismutase, C-terminal domain"/>
    <property type="match status" value="1"/>
</dbReference>
<proteinExistence type="predicted"/>
<dbReference type="Pfam" id="PF02777">
    <property type="entry name" value="Sod_Fe_C"/>
    <property type="match status" value="2"/>
</dbReference>
<evidence type="ECO:0000313" key="4">
    <source>
        <dbReference type="Proteomes" id="UP001498771"/>
    </source>
</evidence>
<dbReference type="GeneID" id="90039657"/>
<dbReference type="InterPro" id="IPR036324">
    <property type="entry name" value="Mn/Fe_SOD_N_sf"/>
</dbReference>
<reference evidence="3 4" key="1">
    <citation type="submission" date="2024-03" db="EMBL/GenBank/DDBJ databases">
        <title>Genome-scale model development and genomic sequencing of the oleaginous clade Lipomyces.</title>
        <authorList>
            <consortium name="Lawrence Berkeley National Laboratory"/>
            <person name="Czajka J.J."/>
            <person name="Han Y."/>
            <person name="Kim J."/>
            <person name="Mondo S.J."/>
            <person name="Hofstad B.A."/>
            <person name="Robles A."/>
            <person name="Haridas S."/>
            <person name="Riley R."/>
            <person name="LaButti K."/>
            <person name="Pangilinan J."/>
            <person name="Andreopoulos W."/>
            <person name="Lipzen A."/>
            <person name="Yan J."/>
            <person name="Wang M."/>
            <person name="Ng V."/>
            <person name="Grigoriev I.V."/>
            <person name="Spatafora J.W."/>
            <person name="Magnuson J.K."/>
            <person name="Baker S.E."/>
            <person name="Pomraning K.R."/>
        </authorList>
    </citation>
    <scope>NUCLEOTIDE SEQUENCE [LARGE SCALE GENOMIC DNA]</scope>
    <source>
        <strain evidence="3 4">Phaff 52-87</strain>
    </source>
</reference>
<gene>
    <name evidence="3" type="ORF">BZA70DRAFT_289800</name>
</gene>
<feature type="domain" description="Manganese/iron superoxide dismutase C-terminal" evidence="2">
    <location>
        <begin position="241"/>
        <end position="281"/>
    </location>
</feature>
<dbReference type="PANTHER" id="PTHR43595">
    <property type="entry name" value="37S RIBOSOMAL PROTEIN S26, MITOCHONDRIAL"/>
    <property type="match status" value="1"/>
</dbReference>
<protein>
    <submittedName>
        <fullName evidence="3">Manganese/iron superoxide dismutase</fullName>
    </submittedName>
</protein>